<sequence>MAHSLGLKLYTLANRSNGAEPAERPSRPPGRLVWLHAPGPDAARTMLELARRLVDEDAVPVLLTCPAPIAPHEGVLVQPPPADHPAEARAFLDHWRPEVAVFSEGELRPALMALAEDRALPMLMADARVPRLLRRRDDWYPGLMRSTLAGFQRVLAVDEEAARSFRKAGALAVAVTGRMEEESAALPCSEPERAALARRLSTRPVWLAVDVPEAEEAAVIAAHRSVLLLLHRALLILVPKDLARADALAAALVAEGWSVARRSADEEPDGETEVFLADGGGEYGLWYRLAPVTFLGGTLLGEGCSRDPLEAAALGSALISGPKPGGHAGAHQRLARARAIRGIGSVGELSDAVGDLLAPDRAARLAQAAWAASSDGAEATEKVLAEIRRVMDGGG</sequence>
<dbReference type="PANTHER" id="PTHR42755:SF1">
    <property type="entry name" value="3-DEOXY-D-MANNO-OCTULOSONIC ACID TRANSFERASE, MITOCHONDRIAL-RELATED"/>
    <property type="match status" value="1"/>
</dbReference>
<evidence type="ECO:0000256" key="1">
    <source>
        <dbReference type="ARBA" id="ARBA00003394"/>
    </source>
</evidence>
<evidence type="ECO:0000256" key="7">
    <source>
        <dbReference type="ARBA" id="ARBA00049183"/>
    </source>
</evidence>
<comment type="pathway">
    <text evidence="2 8">Bacterial outer membrane biogenesis; LPS core biosynthesis.</text>
</comment>
<dbReference type="Gene3D" id="3.40.50.2000">
    <property type="entry name" value="Glycogen Phosphorylase B"/>
    <property type="match status" value="1"/>
</dbReference>
<dbReference type="Gene3D" id="3.40.50.11720">
    <property type="entry name" value="3-Deoxy-D-manno-octulosonic-acid transferase, N-terminal domain"/>
    <property type="match status" value="1"/>
</dbReference>
<dbReference type="GO" id="GO:0043842">
    <property type="term" value="F:Kdo transferase activity"/>
    <property type="evidence" value="ECO:0007669"/>
    <property type="project" value="UniProtKB-EC"/>
</dbReference>
<dbReference type="AlphaFoldDB" id="A0A8G1EBU2"/>
<comment type="catalytic activity">
    <reaction evidence="7 8">
        <text>lipid IVA (E. coli) + CMP-3-deoxy-beta-D-manno-octulosonate = alpha-Kdo-(2-&gt;6)-lipid IVA (E. coli) + CMP + H(+)</text>
        <dbReference type="Rhea" id="RHEA:28066"/>
        <dbReference type="ChEBI" id="CHEBI:15378"/>
        <dbReference type="ChEBI" id="CHEBI:58603"/>
        <dbReference type="ChEBI" id="CHEBI:60364"/>
        <dbReference type="ChEBI" id="CHEBI:60377"/>
        <dbReference type="ChEBI" id="CHEBI:85987"/>
        <dbReference type="EC" id="2.4.99.12"/>
    </reaction>
</comment>
<dbReference type="GO" id="GO:0009244">
    <property type="term" value="P:lipopolysaccharide core region biosynthetic process"/>
    <property type="evidence" value="ECO:0007669"/>
    <property type="project" value="UniProtKB-UniRule"/>
</dbReference>
<evidence type="ECO:0000313" key="11">
    <source>
        <dbReference type="Proteomes" id="UP000826300"/>
    </source>
</evidence>
<dbReference type="GO" id="GO:0005886">
    <property type="term" value="C:plasma membrane"/>
    <property type="evidence" value="ECO:0007669"/>
    <property type="project" value="UniProtKB-SubCell"/>
</dbReference>
<evidence type="ECO:0000256" key="2">
    <source>
        <dbReference type="ARBA" id="ARBA00004713"/>
    </source>
</evidence>
<evidence type="ECO:0000256" key="8">
    <source>
        <dbReference type="RuleBase" id="RU365103"/>
    </source>
</evidence>
<comment type="function">
    <text evidence="1 8">Involved in lipopolysaccharide (LPS) biosynthesis. Catalyzes the transfer of 3-deoxy-D-manno-octulosonate (Kdo) residue(s) from CMP-Kdo to lipid IV(A), the tetraacyldisaccharide-1,4'-bisphosphate precursor of lipid A.</text>
</comment>
<protein>
    <recommendedName>
        <fullName evidence="4 8">3-deoxy-D-manno-octulosonic acid transferase</fullName>
        <shortName evidence="8">Kdo transferase</shortName>
        <ecNumber evidence="3 8">2.4.99.12</ecNumber>
    </recommendedName>
    <alternativeName>
        <fullName evidence="6 8">Lipid IV(A) 3-deoxy-D-manno-octulosonic acid transferase</fullName>
    </alternativeName>
</protein>
<dbReference type="InterPro" id="IPR007507">
    <property type="entry name" value="Glycos_transf_N"/>
</dbReference>
<comment type="subcellular location">
    <subcellularLocation>
        <location evidence="8">Cell membrane</location>
    </subcellularLocation>
</comment>
<name>A0A8G1EBU2_9RHOB</name>
<reference evidence="10" key="1">
    <citation type="submission" date="2021-02" db="EMBL/GenBank/DDBJ databases">
        <title>Rhodobacter shimadae sp. nov., an aerobic anoxygenic phototrophic bacterium isolated from a hot spring.</title>
        <authorList>
            <person name="Muramatsu S."/>
            <person name="Haruta S."/>
            <person name="Hirose S."/>
            <person name="Hanada S."/>
        </authorList>
    </citation>
    <scope>NUCLEOTIDE SEQUENCE</scope>
    <source>
        <strain evidence="10">N10</strain>
    </source>
</reference>
<dbReference type="GO" id="GO:0009245">
    <property type="term" value="P:lipid A biosynthetic process"/>
    <property type="evidence" value="ECO:0007669"/>
    <property type="project" value="TreeGrafter"/>
</dbReference>
<dbReference type="InterPro" id="IPR038107">
    <property type="entry name" value="Glycos_transf_N_sf"/>
</dbReference>
<dbReference type="Proteomes" id="UP000826300">
    <property type="component" value="Chromosome"/>
</dbReference>
<keyword evidence="5 8" id="KW-0808">Transferase</keyword>
<dbReference type="Pfam" id="PF04413">
    <property type="entry name" value="Glycos_transf_N"/>
    <property type="match status" value="1"/>
</dbReference>
<dbReference type="UniPathway" id="UPA00958"/>
<keyword evidence="11" id="KW-1185">Reference proteome</keyword>
<keyword evidence="8" id="KW-0448">Lipopolysaccharide biosynthesis</keyword>
<dbReference type="EMBL" id="CP069370">
    <property type="protein sequence ID" value="QYZ69762.1"/>
    <property type="molecule type" value="Genomic_DNA"/>
</dbReference>
<evidence type="ECO:0000256" key="5">
    <source>
        <dbReference type="ARBA" id="ARBA00022679"/>
    </source>
</evidence>
<evidence type="ECO:0000256" key="4">
    <source>
        <dbReference type="ARBA" id="ARBA00019077"/>
    </source>
</evidence>
<keyword evidence="8" id="KW-1003">Cell membrane</keyword>
<comment type="similarity">
    <text evidence="8">Belongs to the glycosyltransferase group 1 family.</text>
</comment>
<dbReference type="RefSeq" id="WP_220661978.1">
    <property type="nucleotide sequence ID" value="NZ_CP069370.1"/>
</dbReference>
<feature type="domain" description="3-deoxy-D-manno-octulosonic-acid transferase N-terminal" evidence="9">
    <location>
        <begin position="27"/>
        <end position="178"/>
    </location>
</feature>
<gene>
    <name evidence="10" type="ORF">JO391_19025</name>
</gene>
<evidence type="ECO:0000256" key="6">
    <source>
        <dbReference type="ARBA" id="ARBA00031445"/>
    </source>
</evidence>
<accession>A0A8G1EBU2</accession>
<dbReference type="KEGG" id="nsm:JO391_19025"/>
<evidence type="ECO:0000313" key="10">
    <source>
        <dbReference type="EMBL" id="QYZ69762.1"/>
    </source>
</evidence>
<dbReference type="InterPro" id="IPR039901">
    <property type="entry name" value="Kdotransferase"/>
</dbReference>
<dbReference type="PANTHER" id="PTHR42755">
    <property type="entry name" value="3-DEOXY-MANNO-OCTULOSONATE CYTIDYLYLTRANSFERASE"/>
    <property type="match status" value="1"/>
</dbReference>
<evidence type="ECO:0000259" key="9">
    <source>
        <dbReference type="Pfam" id="PF04413"/>
    </source>
</evidence>
<proteinExistence type="inferred from homology"/>
<dbReference type="EC" id="2.4.99.12" evidence="3 8"/>
<organism evidence="10 11">
    <name type="scientific">Neotabrizicola shimadae</name>
    <dbReference type="NCBI Taxonomy" id="2807096"/>
    <lineage>
        <taxon>Bacteria</taxon>
        <taxon>Pseudomonadati</taxon>
        <taxon>Pseudomonadota</taxon>
        <taxon>Alphaproteobacteria</taxon>
        <taxon>Rhodobacterales</taxon>
        <taxon>Paracoccaceae</taxon>
        <taxon>Neotabrizicola</taxon>
    </lineage>
</organism>
<evidence type="ECO:0000256" key="3">
    <source>
        <dbReference type="ARBA" id="ARBA00012621"/>
    </source>
</evidence>
<keyword evidence="8" id="KW-0472">Membrane</keyword>